<accession>A0AA96F872</accession>
<dbReference type="AlphaFoldDB" id="A0AA96F872"/>
<evidence type="ECO:0000313" key="2">
    <source>
        <dbReference type="EMBL" id="WNM24430.1"/>
    </source>
</evidence>
<organism evidence="2 3">
    <name type="scientific">Demequina capsici</name>
    <dbReference type="NCBI Taxonomy" id="3075620"/>
    <lineage>
        <taxon>Bacteria</taxon>
        <taxon>Bacillati</taxon>
        <taxon>Actinomycetota</taxon>
        <taxon>Actinomycetes</taxon>
        <taxon>Micrococcales</taxon>
        <taxon>Demequinaceae</taxon>
        <taxon>Demequina</taxon>
    </lineage>
</organism>
<dbReference type="RefSeq" id="WP_313498157.1">
    <property type="nucleotide sequence ID" value="NZ_CP134879.1"/>
</dbReference>
<evidence type="ECO:0000256" key="1">
    <source>
        <dbReference type="SAM" id="MobiDB-lite"/>
    </source>
</evidence>
<protein>
    <submittedName>
        <fullName evidence="2">Uncharacterized protein</fullName>
    </submittedName>
</protein>
<feature type="region of interest" description="Disordered" evidence="1">
    <location>
        <begin position="52"/>
        <end position="78"/>
    </location>
</feature>
<feature type="region of interest" description="Disordered" evidence="1">
    <location>
        <begin position="1"/>
        <end position="22"/>
    </location>
</feature>
<dbReference type="Proteomes" id="UP001304125">
    <property type="component" value="Chromosome"/>
</dbReference>
<keyword evidence="3" id="KW-1185">Reference proteome</keyword>
<sequence>MPDTTRYGTAGAGRGETYGVDADDAHPDLIAAYATNGKVGYIRRTELEAVQGPLPTSPAEAAARMQDPTPGTGSIPVYESDGVTVIGEFTITGG</sequence>
<dbReference type="EMBL" id="CP134879">
    <property type="protein sequence ID" value="WNM24430.1"/>
    <property type="molecule type" value="Genomic_DNA"/>
</dbReference>
<gene>
    <name evidence="2" type="ORF">RN606_13860</name>
</gene>
<proteinExistence type="predicted"/>
<reference evidence="2 3" key="1">
    <citation type="submission" date="2023-09" db="EMBL/GenBank/DDBJ databases">
        <title>Demequina sp. a novel bacteria isolated from Capsicum annuum.</title>
        <authorList>
            <person name="Humaira Z."/>
            <person name="Lee J."/>
            <person name="Cho D."/>
        </authorList>
    </citation>
    <scope>NUCLEOTIDE SEQUENCE [LARGE SCALE GENOMIC DNA]</scope>
    <source>
        <strain evidence="2 3">OYTSA14</strain>
    </source>
</reference>
<name>A0AA96F872_9MICO</name>
<evidence type="ECO:0000313" key="3">
    <source>
        <dbReference type="Proteomes" id="UP001304125"/>
    </source>
</evidence>